<accession>A0ABU2NH55</accession>
<feature type="transmembrane region" description="Helical" evidence="2">
    <location>
        <begin position="26"/>
        <end position="51"/>
    </location>
</feature>
<keyword evidence="4" id="KW-1185">Reference proteome</keyword>
<reference evidence="4" key="1">
    <citation type="submission" date="2023-07" db="EMBL/GenBank/DDBJ databases">
        <title>30 novel species of actinomycetes from the DSMZ collection.</title>
        <authorList>
            <person name="Nouioui I."/>
        </authorList>
    </citation>
    <scope>NUCLEOTIDE SEQUENCE [LARGE SCALE GENOMIC DNA]</scope>
    <source>
        <strain evidence="4">DSM 45834</strain>
    </source>
</reference>
<dbReference type="RefSeq" id="WP_311559608.1">
    <property type="nucleotide sequence ID" value="NZ_JAVREJ010000025.1"/>
</dbReference>
<feature type="transmembrane region" description="Helical" evidence="2">
    <location>
        <begin position="63"/>
        <end position="81"/>
    </location>
</feature>
<sequence length="106" mass="11536">MTSTVLLLAFTLERRRQYHADEGPDYFHRFTTVFVMLNLVAAGWITLVVLASKDDPTIGSARLVNGALTSTVIVLVLFLITQPAEDGKNEPGGVDSAHADDGRGRH</sequence>
<evidence type="ECO:0000313" key="3">
    <source>
        <dbReference type="EMBL" id="MDT0353050.1"/>
    </source>
</evidence>
<dbReference type="EMBL" id="JAVREJ010000025">
    <property type="protein sequence ID" value="MDT0353050.1"/>
    <property type="molecule type" value="Genomic_DNA"/>
</dbReference>
<comment type="caution">
    <text evidence="3">The sequence shown here is derived from an EMBL/GenBank/DDBJ whole genome shotgun (WGS) entry which is preliminary data.</text>
</comment>
<feature type="region of interest" description="Disordered" evidence="1">
    <location>
        <begin position="84"/>
        <end position="106"/>
    </location>
</feature>
<name>A0ABU2NH55_9PSEU</name>
<proteinExistence type="predicted"/>
<keyword evidence="2" id="KW-0812">Transmembrane</keyword>
<organism evidence="3 4">
    <name type="scientific">Pseudonocardia charpentierae</name>
    <dbReference type="NCBI Taxonomy" id="3075545"/>
    <lineage>
        <taxon>Bacteria</taxon>
        <taxon>Bacillati</taxon>
        <taxon>Actinomycetota</taxon>
        <taxon>Actinomycetes</taxon>
        <taxon>Pseudonocardiales</taxon>
        <taxon>Pseudonocardiaceae</taxon>
        <taxon>Pseudonocardia</taxon>
    </lineage>
</organism>
<evidence type="ECO:0000313" key="4">
    <source>
        <dbReference type="Proteomes" id="UP001183202"/>
    </source>
</evidence>
<feature type="compositionally biased region" description="Basic and acidic residues" evidence="1">
    <location>
        <begin position="97"/>
        <end position="106"/>
    </location>
</feature>
<keyword evidence="2" id="KW-1133">Transmembrane helix</keyword>
<protein>
    <submittedName>
        <fullName evidence="3">Uncharacterized protein</fullName>
    </submittedName>
</protein>
<dbReference type="Proteomes" id="UP001183202">
    <property type="component" value="Unassembled WGS sequence"/>
</dbReference>
<gene>
    <name evidence="3" type="ORF">RM445_26405</name>
</gene>
<keyword evidence="2" id="KW-0472">Membrane</keyword>
<evidence type="ECO:0000256" key="2">
    <source>
        <dbReference type="SAM" id="Phobius"/>
    </source>
</evidence>
<evidence type="ECO:0000256" key="1">
    <source>
        <dbReference type="SAM" id="MobiDB-lite"/>
    </source>
</evidence>